<dbReference type="EMBL" id="REGN01001864">
    <property type="protein sequence ID" value="RNA32029.1"/>
    <property type="molecule type" value="Genomic_DNA"/>
</dbReference>
<sequence>MYYDWGEHHTFIFLTYLDLEKVDKRVYGSTNSCDLRYSPGFRRIYPLKLVFEWHRRRLCFSSSNVFKLKLHAQNEAWQKLCRVLIVNPYSDI</sequence>
<name>A0A3M7S8L1_BRAPC</name>
<comment type="caution">
    <text evidence="1">The sequence shown here is derived from an EMBL/GenBank/DDBJ whole genome shotgun (WGS) entry which is preliminary data.</text>
</comment>
<keyword evidence="2" id="KW-1185">Reference proteome</keyword>
<proteinExistence type="predicted"/>
<dbReference type="AlphaFoldDB" id="A0A3M7S8L1"/>
<gene>
    <name evidence="1" type="ORF">BpHYR1_049498</name>
</gene>
<evidence type="ECO:0000313" key="2">
    <source>
        <dbReference type="Proteomes" id="UP000276133"/>
    </source>
</evidence>
<evidence type="ECO:0000313" key="1">
    <source>
        <dbReference type="EMBL" id="RNA32029.1"/>
    </source>
</evidence>
<reference evidence="1 2" key="1">
    <citation type="journal article" date="2018" name="Sci. Rep.">
        <title>Genomic signatures of local adaptation to the degree of environmental predictability in rotifers.</title>
        <authorList>
            <person name="Franch-Gras L."/>
            <person name="Hahn C."/>
            <person name="Garcia-Roger E.M."/>
            <person name="Carmona M.J."/>
            <person name="Serra M."/>
            <person name="Gomez A."/>
        </authorList>
    </citation>
    <scope>NUCLEOTIDE SEQUENCE [LARGE SCALE GENOMIC DNA]</scope>
    <source>
        <strain evidence="1">HYR1</strain>
    </source>
</reference>
<dbReference type="Proteomes" id="UP000276133">
    <property type="component" value="Unassembled WGS sequence"/>
</dbReference>
<protein>
    <submittedName>
        <fullName evidence="1">Uncharacterized protein</fullName>
    </submittedName>
</protein>
<organism evidence="1 2">
    <name type="scientific">Brachionus plicatilis</name>
    <name type="common">Marine rotifer</name>
    <name type="synonym">Brachionus muelleri</name>
    <dbReference type="NCBI Taxonomy" id="10195"/>
    <lineage>
        <taxon>Eukaryota</taxon>
        <taxon>Metazoa</taxon>
        <taxon>Spiralia</taxon>
        <taxon>Gnathifera</taxon>
        <taxon>Rotifera</taxon>
        <taxon>Eurotatoria</taxon>
        <taxon>Monogononta</taxon>
        <taxon>Pseudotrocha</taxon>
        <taxon>Ploima</taxon>
        <taxon>Brachionidae</taxon>
        <taxon>Brachionus</taxon>
    </lineage>
</organism>
<accession>A0A3M7S8L1</accession>